<accession>A0AAE1AHZ4</accession>
<dbReference type="EMBL" id="JAWDGP010001864">
    <property type="protein sequence ID" value="KAK3787466.1"/>
    <property type="molecule type" value="Genomic_DNA"/>
</dbReference>
<organism evidence="1 2">
    <name type="scientific">Elysia crispata</name>
    <name type="common">lettuce slug</name>
    <dbReference type="NCBI Taxonomy" id="231223"/>
    <lineage>
        <taxon>Eukaryota</taxon>
        <taxon>Metazoa</taxon>
        <taxon>Spiralia</taxon>
        <taxon>Lophotrochozoa</taxon>
        <taxon>Mollusca</taxon>
        <taxon>Gastropoda</taxon>
        <taxon>Heterobranchia</taxon>
        <taxon>Euthyneura</taxon>
        <taxon>Panpulmonata</taxon>
        <taxon>Sacoglossa</taxon>
        <taxon>Placobranchoidea</taxon>
        <taxon>Plakobranchidae</taxon>
        <taxon>Elysia</taxon>
    </lineage>
</organism>
<gene>
    <name evidence="1" type="ORF">RRG08_025732</name>
</gene>
<reference evidence="1" key="1">
    <citation type="journal article" date="2023" name="G3 (Bethesda)">
        <title>A reference genome for the long-term kleptoplast-retaining sea slug Elysia crispata morphotype clarki.</title>
        <authorList>
            <person name="Eastman K.E."/>
            <person name="Pendleton A.L."/>
            <person name="Shaikh M.A."/>
            <person name="Suttiyut T."/>
            <person name="Ogas R."/>
            <person name="Tomko P."/>
            <person name="Gavelis G."/>
            <person name="Widhalm J.R."/>
            <person name="Wisecaver J.H."/>
        </authorList>
    </citation>
    <scope>NUCLEOTIDE SEQUENCE</scope>
    <source>
        <strain evidence="1">ECLA1</strain>
    </source>
</reference>
<comment type="caution">
    <text evidence="1">The sequence shown here is derived from an EMBL/GenBank/DDBJ whole genome shotgun (WGS) entry which is preliminary data.</text>
</comment>
<dbReference type="AlphaFoldDB" id="A0AAE1AHZ4"/>
<proteinExistence type="predicted"/>
<name>A0AAE1AHZ4_9GAST</name>
<dbReference type="Proteomes" id="UP001283361">
    <property type="component" value="Unassembled WGS sequence"/>
</dbReference>
<keyword evidence="2" id="KW-1185">Reference proteome</keyword>
<sequence>MAACETCALVTHGKCRRLEELDKVSPTLRQDMHEARRRVEACRKASAVSSQGLTDQLATLTKSKDASVQRVNSLKEKVLELVMKKEEQAVSHIEAVYARQRDLLTGG</sequence>
<protein>
    <submittedName>
        <fullName evidence="1">Uncharacterized protein</fullName>
    </submittedName>
</protein>
<evidence type="ECO:0000313" key="1">
    <source>
        <dbReference type="EMBL" id="KAK3787466.1"/>
    </source>
</evidence>
<evidence type="ECO:0000313" key="2">
    <source>
        <dbReference type="Proteomes" id="UP001283361"/>
    </source>
</evidence>